<proteinExistence type="predicted"/>
<dbReference type="EMBL" id="BFAV01000155">
    <property type="protein sequence ID" value="GBF34937.1"/>
    <property type="molecule type" value="Genomic_DNA"/>
</dbReference>
<dbReference type="AlphaFoldDB" id="A0A2L2XF12"/>
<sequence>MQSVGGIKAKGGINYRLTPDEQSDKIITPGGKRRGSAGERIRQE</sequence>
<feature type="region of interest" description="Disordered" evidence="1">
    <location>
        <begin position="1"/>
        <end position="44"/>
    </location>
</feature>
<evidence type="ECO:0000256" key="1">
    <source>
        <dbReference type="SAM" id="MobiDB-lite"/>
    </source>
</evidence>
<comment type="caution">
    <text evidence="2">The sequence shown here is derived from an EMBL/GenBank/DDBJ whole genome shotgun (WGS) entry which is preliminary data.</text>
</comment>
<organism evidence="2 3">
    <name type="scientific">Desulfocucumis palustris</name>
    <dbReference type="NCBI Taxonomy" id="1898651"/>
    <lineage>
        <taxon>Bacteria</taxon>
        <taxon>Bacillati</taxon>
        <taxon>Bacillota</taxon>
        <taxon>Clostridia</taxon>
        <taxon>Eubacteriales</taxon>
        <taxon>Desulfocucumaceae</taxon>
        <taxon>Desulfocucumis</taxon>
    </lineage>
</organism>
<evidence type="ECO:0000313" key="3">
    <source>
        <dbReference type="Proteomes" id="UP000239549"/>
    </source>
</evidence>
<protein>
    <submittedName>
        <fullName evidence="2">Uncharacterized protein</fullName>
    </submittedName>
</protein>
<evidence type="ECO:0000313" key="2">
    <source>
        <dbReference type="EMBL" id="GBF34937.1"/>
    </source>
</evidence>
<reference evidence="3" key="1">
    <citation type="submission" date="2018-02" db="EMBL/GenBank/DDBJ databases">
        <title>Genome sequence of Desulfocucumis palustris strain NAW-5.</title>
        <authorList>
            <person name="Watanabe M."/>
            <person name="Kojima H."/>
            <person name="Fukui M."/>
        </authorList>
    </citation>
    <scope>NUCLEOTIDE SEQUENCE [LARGE SCALE GENOMIC DNA]</scope>
    <source>
        <strain evidence="3">NAW-5</strain>
    </source>
</reference>
<gene>
    <name evidence="2" type="ORF">DCCM_4057</name>
</gene>
<keyword evidence="3" id="KW-1185">Reference proteome</keyword>
<name>A0A2L2XF12_9FIRM</name>
<dbReference type="Proteomes" id="UP000239549">
    <property type="component" value="Unassembled WGS sequence"/>
</dbReference>
<accession>A0A2L2XF12</accession>